<organism evidence="2 3">
    <name type="scientific">Nitrobacter hamburgensis (strain DSM 10229 / NCIMB 13809 / X14)</name>
    <dbReference type="NCBI Taxonomy" id="323097"/>
    <lineage>
        <taxon>Bacteria</taxon>
        <taxon>Pseudomonadati</taxon>
        <taxon>Pseudomonadota</taxon>
        <taxon>Alphaproteobacteria</taxon>
        <taxon>Hyphomicrobiales</taxon>
        <taxon>Nitrobacteraceae</taxon>
        <taxon>Nitrobacter</taxon>
    </lineage>
</organism>
<name>Q1QKY7_NITHX</name>
<feature type="transmembrane region" description="Helical" evidence="1">
    <location>
        <begin position="115"/>
        <end position="133"/>
    </location>
</feature>
<feature type="transmembrane region" description="Helical" evidence="1">
    <location>
        <begin position="361"/>
        <end position="383"/>
    </location>
</feature>
<dbReference type="OrthoDB" id="7402611at2"/>
<keyword evidence="1" id="KW-0472">Membrane</keyword>
<keyword evidence="1" id="KW-1133">Transmembrane helix</keyword>
<sequence>MVTEADGTTIDQSNPLGGVRVAIGLAQGIALYALFNAAQSKGWPATNGPLFATLSAVFVFVPAILVSGLGSLRLRLLCGWTLAVTVICAGLGWYDIVRNPGVLPATPRIVPSLQLWLALAAGLFIAQSLLVAGAGDRKFFARYATYFDVSWKYGLQLLLAALFAGIFWLLLWLGAELFRLIKIDFIATIIQKNWFWIPATTLALNCAFHITDVRVSIVRGVRTLSCNLLSWLLPLMTVIALAFIVALVFTGMDPLWQTRRASTILLAAAASLIFLINATYQDGRNIDTDLARPMSRFQRISMMAASAALVPFVLLAAYGIALRVRQYGWTPERIFATACTIVAVCYAVGYVVAAARPNTRFAWVEPANIATAFVILATLLALFSPIADPARISVADQLRRLEDGRVAPERFDYAFLRFDAGRFGTDALHELAGQKTLAVAAEQSASMLRRQSRYEARRLMPALTPDDIAANITVAQPVGQTLPREFLATDWINNKRSYLIPACLKARAKCDAVIADLEGNGADDIILLPAGMSSAAVFRKTGGNSWDFFSTLVNVGCRGVRDALIAGQFKIVPPVAKELDVGGQRLRMTWPAGCSEGTVTIKSP</sequence>
<dbReference type="RefSeq" id="WP_011510786.1">
    <property type="nucleotide sequence ID" value="NC_007964.1"/>
</dbReference>
<feature type="transmembrane region" description="Helical" evidence="1">
    <location>
        <begin position="50"/>
        <end position="68"/>
    </location>
</feature>
<evidence type="ECO:0008006" key="4">
    <source>
        <dbReference type="Google" id="ProtNLM"/>
    </source>
</evidence>
<gene>
    <name evidence="2" type="ordered locus">Nham_2318</name>
</gene>
<dbReference type="InterPro" id="IPR025291">
    <property type="entry name" value="DUF4153"/>
</dbReference>
<protein>
    <recommendedName>
        <fullName evidence="4">DUF4153 domain-containing protein</fullName>
    </recommendedName>
</protein>
<dbReference type="STRING" id="323097.Nham_2318"/>
<feature type="transmembrane region" description="Helical" evidence="1">
    <location>
        <begin position="300"/>
        <end position="322"/>
    </location>
</feature>
<accession>Q1QKY7</accession>
<evidence type="ECO:0000313" key="3">
    <source>
        <dbReference type="Proteomes" id="UP000001953"/>
    </source>
</evidence>
<dbReference type="KEGG" id="nha:Nham_2318"/>
<dbReference type="HOGENOM" id="CLU_030637_1_0_5"/>
<feature type="transmembrane region" description="Helical" evidence="1">
    <location>
        <begin position="261"/>
        <end position="280"/>
    </location>
</feature>
<keyword evidence="3" id="KW-1185">Reference proteome</keyword>
<dbReference type="EMBL" id="CP000319">
    <property type="protein sequence ID" value="ABE63110.1"/>
    <property type="molecule type" value="Genomic_DNA"/>
</dbReference>
<evidence type="ECO:0000313" key="2">
    <source>
        <dbReference type="EMBL" id="ABE63110.1"/>
    </source>
</evidence>
<feature type="transmembrane region" description="Helical" evidence="1">
    <location>
        <begin position="74"/>
        <end position="94"/>
    </location>
</feature>
<evidence type="ECO:0000256" key="1">
    <source>
        <dbReference type="SAM" id="Phobius"/>
    </source>
</evidence>
<proteinExistence type="predicted"/>
<dbReference type="Pfam" id="PF13687">
    <property type="entry name" value="DUF4153"/>
    <property type="match status" value="1"/>
</dbReference>
<dbReference type="eggNOG" id="COG0474">
    <property type="taxonomic scope" value="Bacteria"/>
</dbReference>
<dbReference type="Proteomes" id="UP000001953">
    <property type="component" value="Chromosome"/>
</dbReference>
<feature type="transmembrane region" description="Helical" evidence="1">
    <location>
        <begin position="334"/>
        <end position="355"/>
    </location>
</feature>
<feature type="transmembrane region" description="Helical" evidence="1">
    <location>
        <begin position="153"/>
        <end position="173"/>
    </location>
</feature>
<feature type="transmembrane region" description="Helical" evidence="1">
    <location>
        <begin position="20"/>
        <end position="38"/>
    </location>
</feature>
<feature type="transmembrane region" description="Helical" evidence="1">
    <location>
        <begin position="231"/>
        <end position="249"/>
    </location>
</feature>
<feature type="transmembrane region" description="Helical" evidence="1">
    <location>
        <begin position="194"/>
        <end position="211"/>
    </location>
</feature>
<keyword evidence="1" id="KW-0812">Transmembrane</keyword>
<dbReference type="AlphaFoldDB" id="Q1QKY7"/>
<reference evidence="2 3" key="1">
    <citation type="submission" date="2006-03" db="EMBL/GenBank/DDBJ databases">
        <title>Complete sequence of chromosome of Nitrobacter hamburgensis X14.</title>
        <authorList>
            <consortium name="US DOE Joint Genome Institute"/>
            <person name="Copeland A."/>
            <person name="Lucas S."/>
            <person name="Lapidus A."/>
            <person name="Barry K."/>
            <person name="Detter J.C."/>
            <person name="Glavina del Rio T."/>
            <person name="Hammon N."/>
            <person name="Israni S."/>
            <person name="Dalin E."/>
            <person name="Tice H."/>
            <person name="Pitluck S."/>
            <person name="Chain P."/>
            <person name="Malfatti S."/>
            <person name="Shin M."/>
            <person name="Vergez L."/>
            <person name="Schmutz J."/>
            <person name="Larimer F."/>
            <person name="Land M."/>
            <person name="Hauser L."/>
            <person name="Kyrpides N."/>
            <person name="Ivanova N."/>
            <person name="Ward B."/>
            <person name="Arp D."/>
            <person name="Klotz M."/>
            <person name="Stein L."/>
            <person name="O'Mullan G."/>
            <person name="Starkenburg S."/>
            <person name="Sayavedra L."/>
            <person name="Poret-Peterson A.T."/>
            <person name="Gentry M.E."/>
            <person name="Bruce D."/>
            <person name="Richardson P."/>
        </authorList>
    </citation>
    <scope>NUCLEOTIDE SEQUENCE [LARGE SCALE GENOMIC DNA]</scope>
    <source>
        <strain evidence="3">DSM 10229 / NCIMB 13809 / X14</strain>
    </source>
</reference>